<name>A0A7W9SFV1_9FIRM</name>
<dbReference type="InterPro" id="IPR049516">
    <property type="entry name" value="FAD-depend_C"/>
</dbReference>
<dbReference type="PIRSF" id="PIRSF038984">
    <property type="entry name" value="FAD_binding_protein"/>
    <property type="match status" value="1"/>
</dbReference>
<dbReference type="EMBL" id="JACHHH010000006">
    <property type="protein sequence ID" value="MBB6041408.1"/>
    <property type="molecule type" value="Genomic_DNA"/>
</dbReference>
<evidence type="ECO:0000259" key="1">
    <source>
        <dbReference type="Pfam" id="PF21688"/>
    </source>
</evidence>
<dbReference type="PANTHER" id="PTHR42842:SF3">
    <property type="entry name" value="FAD_NAD(P)-BINDING OXIDOREDUCTASE FAMILY PROTEIN"/>
    <property type="match status" value="1"/>
</dbReference>
<dbReference type="RefSeq" id="WP_183684028.1">
    <property type="nucleotide sequence ID" value="NZ_JACHHH010000006.1"/>
</dbReference>
<dbReference type="GeneID" id="85014927"/>
<dbReference type="SUPFAM" id="SSF51905">
    <property type="entry name" value="FAD/NAD(P)-binding domain"/>
    <property type="match status" value="1"/>
</dbReference>
<dbReference type="InterPro" id="IPR036188">
    <property type="entry name" value="FAD/NAD-bd_sf"/>
</dbReference>
<gene>
    <name evidence="2" type="ORF">HNQ46_001388</name>
</gene>
<dbReference type="Gene3D" id="3.50.50.60">
    <property type="entry name" value="FAD/NAD(P)-binding domain"/>
    <property type="match status" value="2"/>
</dbReference>
<organism evidence="2 3">
    <name type="scientific">Oribacterium sinus</name>
    <dbReference type="NCBI Taxonomy" id="237576"/>
    <lineage>
        <taxon>Bacteria</taxon>
        <taxon>Bacillati</taxon>
        <taxon>Bacillota</taxon>
        <taxon>Clostridia</taxon>
        <taxon>Lachnospirales</taxon>
        <taxon>Lachnospiraceae</taxon>
        <taxon>Oribacterium</taxon>
    </lineage>
</organism>
<dbReference type="Proteomes" id="UP000522163">
    <property type="component" value="Unassembled WGS sequence"/>
</dbReference>
<evidence type="ECO:0000313" key="2">
    <source>
        <dbReference type="EMBL" id="MBB6041408.1"/>
    </source>
</evidence>
<sequence>MIKIGQLKLAIEKEEDALLPAIAKCLKLKKEEISSYQILRRSLDARKKSQLFYVYTVSVELRGVSEKKLLAKLKNKDIQSFTPVLYQEPKCPDRIQGKAVEDFFQSEEHRPIVVGFGPAGIFASLLLAKAGCRPIVYERGKAVEERAKDVEALWEKGILIKESNPQFGEGGAGTFSDGKLNTLVKDQHGRSRFVLQEFIRHGAKEEILYDAKPHVGTDALISIVSSIRKEIESLGGEIHFGQQYHFQKEERHPLIIAIGHSARDSFRELYALSYPIVAKDFAMGFRVQHSQRDIDAALYGEIPEELREKLGASAYKISHQAKHRSFYSFCMCPGGYVVNSSSEEGRLCVNGMSYSKRDSGYANSAIIFTIKKEEYGGVNNPLAGIALQEYWEEKAFQLGKGRVPYSRYDKIKNVASDAENLELMLKGQSKECDLSPLFHFENYPKLGNIKEDFIESMEAFEGKMRGFSKGNTLIYGVESRTSSPLRILRDEELRCMEKEIYPCGEGAGYAGGIMSAAMDGMKVAEAYIRSLGK</sequence>
<dbReference type="Gene3D" id="3.30.70.2700">
    <property type="match status" value="1"/>
</dbReference>
<protein>
    <recommendedName>
        <fullName evidence="1">FAD-dependent protein C-terminal domain-containing protein</fullName>
    </recommendedName>
</protein>
<evidence type="ECO:0000313" key="3">
    <source>
        <dbReference type="Proteomes" id="UP000522163"/>
    </source>
</evidence>
<dbReference type="Pfam" id="PF21688">
    <property type="entry name" value="FAD-depend_C"/>
    <property type="match status" value="1"/>
</dbReference>
<proteinExistence type="predicted"/>
<dbReference type="InterPro" id="IPR028348">
    <property type="entry name" value="FAD-binding_protein"/>
</dbReference>
<dbReference type="AlphaFoldDB" id="A0A7W9SFV1"/>
<dbReference type="PANTHER" id="PTHR42842">
    <property type="entry name" value="FAD/NAD(P)-BINDING OXIDOREDUCTASE"/>
    <property type="match status" value="1"/>
</dbReference>
<feature type="domain" description="FAD-dependent protein C-terminal" evidence="1">
    <location>
        <begin position="280"/>
        <end position="481"/>
    </location>
</feature>
<reference evidence="2 3" key="1">
    <citation type="submission" date="2020-08" db="EMBL/GenBank/DDBJ databases">
        <title>Genomic Encyclopedia of Type Strains, Phase IV (KMG-IV): sequencing the most valuable type-strain genomes for metagenomic binning, comparative biology and taxonomic classification.</title>
        <authorList>
            <person name="Goeker M."/>
        </authorList>
    </citation>
    <scope>NUCLEOTIDE SEQUENCE [LARGE SCALE GENOMIC DNA]</scope>
    <source>
        <strain evidence="2 3">DSM 17245</strain>
    </source>
</reference>
<comment type="caution">
    <text evidence="2">The sequence shown here is derived from an EMBL/GenBank/DDBJ whole genome shotgun (WGS) entry which is preliminary data.</text>
</comment>
<accession>A0A7W9SFV1</accession>